<keyword evidence="3 6" id="KW-0812">Transmembrane</keyword>
<evidence type="ECO:0000313" key="7">
    <source>
        <dbReference type="EMBL" id="WDD97712.1"/>
    </source>
</evidence>
<organism evidence="7 8">
    <name type="scientific">Thalassomonas actiniarum</name>
    <dbReference type="NCBI Taxonomy" id="485447"/>
    <lineage>
        <taxon>Bacteria</taxon>
        <taxon>Pseudomonadati</taxon>
        <taxon>Pseudomonadota</taxon>
        <taxon>Gammaproteobacteria</taxon>
        <taxon>Alteromonadales</taxon>
        <taxon>Colwelliaceae</taxon>
        <taxon>Thalassomonas</taxon>
    </lineage>
</organism>
<sequence length="126" mass="13706">MKKVDFLTPWRIFIGISGCFSVLFGAWLAHGGQHLPLDIQSRLANALQYQFIHTLALLAAMVWYSRLPSRRLLAAGACFALGILCFSGSLYAKTFFDLAMIGKLAPTGGILLASGWLLLAFAGKTK</sequence>
<dbReference type="PANTHER" id="PTHR43461">
    <property type="entry name" value="TRANSMEMBRANE PROTEIN 256"/>
    <property type="match status" value="1"/>
</dbReference>
<reference evidence="7 8" key="2">
    <citation type="journal article" date="2022" name="Mar. Drugs">
        <title>Bioassay-Guided Fractionation Leads to the Detection of Cholic Acid Generated by the Rare Thalassomonas sp.</title>
        <authorList>
            <person name="Pheiffer F."/>
            <person name="Schneider Y.K."/>
            <person name="Hansen E.H."/>
            <person name="Andersen J.H."/>
            <person name="Isaksson J."/>
            <person name="Busche T."/>
            <person name="R C."/>
            <person name="Kalinowski J."/>
            <person name="Zyl L.V."/>
            <person name="Trindade M."/>
        </authorList>
    </citation>
    <scope>NUCLEOTIDE SEQUENCE [LARGE SCALE GENOMIC DNA]</scope>
    <source>
        <strain evidence="7 8">A5K-106</strain>
    </source>
</reference>
<dbReference type="EMBL" id="CP059735">
    <property type="protein sequence ID" value="WDD97712.1"/>
    <property type="molecule type" value="Genomic_DNA"/>
</dbReference>
<evidence type="ECO:0000256" key="5">
    <source>
        <dbReference type="ARBA" id="ARBA00023136"/>
    </source>
</evidence>
<gene>
    <name evidence="7" type="ORF">SG35_020725</name>
</gene>
<dbReference type="Pfam" id="PF04241">
    <property type="entry name" value="DUF423"/>
    <property type="match status" value="1"/>
</dbReference>
<dbReference type="Proteomes" id="UP000032568">
    <property type="component" value="Chromosome"/>
</dbReference>
<proteinExistence type="inferred from homology"/>
<feature type="transmembrane region" description="Helical" evidence="6">
    <location>
        <begin position="104"/>
        <end position="123"/>
    </location>
</feature>
<name>A0AAE9YQI2_9GAMM</name>
<dbReference type="InterPro" id="IPR006696">
    <property type="entry name" value="DUF423"/>
</dbReference>
<accession>A0AAE9YQI2</accession>
<evidence type="ECO:0000256" key="1">
    <source>
        <dbReference type="ARBA" id="ARBA00004141"/>
    </source>
</evidence>
<feature type="transmembrane region" description="Helical" evidence="6">
    <location>
        <begin position="72"/>
        <end position="92"/>
    </location>
</feature>
<evidence type="ECO:0000313" key="8">
    <source>
        <dbReference type="Proteomes" id="UP000032568"/>
    </source>
</evidence>
<dbReference type="GO" id="GO:0005886">
    <property type="term" value="C:plasma membrane"/>
    <property type="evidence" value="ECO:0007669"/>
    <property type="project" value="TreeGrafter"/>
</dbReference>
<dbReference type="PANTHER" id="PTHR43461:SF1">
    <property type="entry name" value="TRANSMEMBRANE PROTEIN 256"/>
    <property type="match status" value="1"/>
</dbReference>
<evidence type="ECO:0000256" key="2">
    <source>
        <dbReference type="ARBA" id="ARBA00009694"/>
    </source>
</evidence>
<evidence type="ECO:0000256" key="3">
    <source>
        <dbReference type="ARBA" id="ARBA00022692"/>
    </source>
</evidence>
<evidence type="ECO:0000256" key="6">
    <source>
        <dbReference type="SAM" id="Phobius"/>
    </source>
</evidence>
<keyword evidence="4 6" id="KW-1133">Transmembrane helix</keyword>
<feature type="transmembrane region" description="Helical" evidence="6">
    <location>
        <begin position="12"/>
        <end position="29"/>
    </location>
</feature>
<comment type="subcellular location">
    <subcellularLocation>
        <location evidence="1">Membrane</location>
        <topology evidence="1">Multi-pass membrane protein</topology>
    </subcellularLocation>
</comment>
<reference evidence="7 8" key="1">
    <citation type="journal article" date="2015" name="Genome Announc.">
        <title>Draft Genome Sequences of Marine Isolates of Thalassomonas viridans and Thalassomonas actiniarum.</title>
        <authorList>
            <person name="Olonade I."/>
            <person name="van Zyl L.J."/>
            <person name="Trindade M."/>
        </authorList>
    </citation>
    <scope>NUCLEOTIDE SEQUENCE [LARGE SCALE GENOMIC DNA]</scope>
    <source>
        <strain evidence="7 8">A5K-106</strain>
    </source>
</reference>
<dbReference type="AlphaFoldDB" id="A0AAE9YQI2"/>
<protein>
    <submittedName>
        <fullName evidence="7">DUF423 domain-containing protein</fullName>
    </submittedName>
</protein>
<feature type="transmembrane region" description="Helical" evidence="6">
    <location>
        <begin position="49"/>
        <end position="65"/>
    </location>
</feature>
<dbReference type="RefSeq" id="WP_044830964.1">
    <property type="nucleotide sequence ID" value="NZ_CP059735.1"/>
</dbReference>
<keyword evidence="5 6" id="KW-0472">Membrane</keyword>
<dbReference type="KEGG" id="tact:SG35_020725"/>
<comment type="similarity">
    <text evidence="2">Belongs to the UPF0382 family.</text>
</comment>
<keyword evidence="8" id="KW-1185">Reference proteome</keyword>
<evidence type="ECO:0000256" key="4">
    <source>
        <dbReference type="ARBA" id="ARBA00022989"/>
    </source>
</evidence>